<proteinExistence type="predicted"/>
<dbReference type="Proteomes" id="UP001200022">
    <property type="component" value="Unassembled WGS sequence"/>
</dbReference>
<dbReference type="RefSeq" id="WP_237232459.1">
    <property type="nucleotide sequence ID" value="NZ_JAKKDV010000007.1"/>
</dbReference>
<dbReference type="EMBL" id="JAKKDV010000007">
    <property type="protein sequence ID" value="MCF7561726.1"/>
    <property type="molecule type" value="Genomic_DNA"/>
</dbReference>
<organism evidence="1 2">
    <name type="scientific">Flaviramulus multivorans</name>
    <dbReference type="NCBI Taxonomy" id="1304750"/>
    <lineage>
        <taxon>Bacteria</taxon>
        <taxon>Pseudomonadati</taxon>
        <taxon>Bacteroidota</taxon>
        <taxon>Flavobacteriia</taxon>
        <taxon>Flavobacteriales</taxon>
        <taxon>Flavobacteriaceae</taxon>
        <taxon>Flaviramulus</taxon>
    </lineage>
</organism>
<comment type="caution">
    <text evidence="1">The sequence shown here is derived from an EMBL/GenBank/DDBJ whole genome shotgun (WGS) entry which is preliminary data.</text>
</comment>
<reference evidence="1 2" key="1">
    <citation type="submission" date="2022-01" db="EMBL/GenBank/DDBJ databases">
        <title>Draft genome sequence of Sabulilitoribacter multivorans KCTC 32326.</title>
        <authorList>
            <person name="Oh J.-S."/>
        </authorList>
    </citation>
    <scope>NUCLEOTIDE SEQUENCE [LARGE SCALE GENOMIC DNA]</scope>
    <source>
        <strain evidence="1 2">M-M16</strain>
    </source>
</reference>
<keyword evidence="2" id="KW-1185">Reference proteome</keyword>
<protein>
    <submittedName>
        <fullName evidence="1">Uncharacterized protein</fullName>
    </submittedName>
</protein>
<name>A0ABS9IMA5_9FLAO</name>
<accession>A0ABS9IMA5</accession>
<evidence type="ECO:0000313" key="2">
    <source>
        <dbReference type="Proteomes" id="UP001200022"/>
    </source>
</evidence>
<evidence type="ECO:0000313" key="1">
    <source>
        <dbReference type="EMBL" id="MCF7561726.1"/>
    </source>
</evidence>
<gene>
    <name evidence="1" type="ORF">L3X39_13845</name>
</gene>
<sequence>MLHKKDEHDKNEESEPIYLSIDHLKDGTYQFNFMLKDKVIKSIKLKK</sequence>